<evidence type="ECO:0000313" key="2">
    <source>
        <dbReference type="Proteomes" id="UP000597338"/>
    </source>
</evidence>
<dbReference type="PIRSF" id="PIRSF014728">
    <property type="entry name" value="PqaA"/>
    <property type="match status" value="1"/>
</dbReference>
<evidence type="ECO:0000313" key="1">
    <source>
        <dbReference type="EMBL" id="GGC37600.1"/>
    </source>
</evidence>
<name>A0ABQ1MB80_9SPHI</name>
<protein>
    <submittedName>
        <fullName evidence="1">PhoPQ-activated pathogenicity protein</fullName>
    </submittedName>
</protein>
<reference evidence="2" key="1">
    <citation type="journal article" date="2019" name="Int. J. Syst. Evol. Microbiol.">
        <title>The Global Catalogue of Microorganisms (GCM) 10K type strain sequencing project: providing services to taxonomists for standard genome sequencing and annotation.</title>
        <authorList>
            <consortium name="The Broad Institute Genomics Platform"/>
            <consortium name="The Broad Institute Genome Sequencing Center for Infectious Disease"/>
            <person name="Wu L."/>
            <person name="Ma J."/>
        </authorList>
    </citation>
    <scope>NUCLEOTIDE SEQUENCE [LARGE SCALE GENOMIC DNA]</scope>
    <source>
        <strain evidence="2">CGMCC 1.15342</strain>
    </source>
</reference>
<dbReference type="Proteomes" id="UP000597338">
    <property type="component" value="Unassembled WGS sequence"/>
</dbReference>
<dbReference type="PANTHER" id="PTHR31497">
    <property type="entry name" value="AUTOCRINE PROLIFERATION REPRESSOR PROTEIN A"/>
    <property type="match status" value="1"/>
</dbReference>
<keyword evidence="2" id="KW-1185">Reference proteome</keyword>
<gene>
    <name evidence="1" type="ORF">GCM10011386_32110</name>
</gene>
<dbReference type="InterPro" id="IPR029058">
    <property type="entry name" value="AB_hydrolase_fold"/>
</dbReference>
<proteinExistence type="predicted"/>
<organism evidence="1 2">
    <name type="scientific">Parapedobacter defluvii</name>
    <dbReference type="NCBI Taxonomy" id="2045106"/>
    <lineage>
        <taxon>Bacteria</taxon>
        <taxon>Pseudomonadati</taxon>
        <taxon>Bacteroidota</taxon>
        <taxon>Sphingobacteriia</taxon>
        <taxon>Sphingobacteriales</taxon>
        <taxon>Sphingobacteriaceae</taxon>
        <taxon>Parapedobacter</taxon>
    </lineage>
</organism>
<dbReference type="Pfam" id="PF10142">
    <property type="entry name" value="PhoPQ_related"/>
    <property type="match status" value="1"/>
</dbReference>
<accession>A0ABQ1MB80</accession>
<sequence>MTLLRNKTLTRTIGKIFLAFFLICTVAGEGFCQQGAITPRTALRSYLNNGDQAYAWEIRDSLVYDKGTIFQVLLTSQRWREHTWRHQLNVIVPNEIAYDGGLLFVSSGRMQKEDPTMPQWNDLAKDGLIQDVARIAEENKAVAAVLRQVPNQPLYGGLVEDELISYTLHQFQKDGDFSWPLLFPMVKSAIRGMDAVQEIAASRSAKPVERFVVSGLSKRGWTTWLTASQDNRVEALAPMVIDILNMPVNLNYQVEVWHEYSPQIQDYVALGLVQDIGSDRGRTLAQMIDPYSYKEQLNKPKMLFMGTNDQYWVIDAVKHYIDSVPGPYYIHYVPNEGHDLGDKQQAFQALSSFWGFTLQHKPYPVTDYKTSVGKDALELKIRATKPKLEGAVIWSAVSDDQDFRDETWVSRELPVVHKRKFKVKETLPTSGYKAFYVDLKYRNTNGELYTQSTRVFVSDSHSFLIGGR</sequence>
<dbReference type="Gene3D" id="3.40.50.1820">
    <property type="entry name" value="alpha/beta hydrolase"/>
    <property type="match status" value="1"/>
</dbReference>
<comment type="caution">
    <text evidence="1">The sequence shown here is derived from an EMBL/GenBank/DDBJ whole genome shotgun (WGS) entry which is preliminary data.</text>
</comment>
<dbReference type="SUPFAM" id="SSF53474">
    <property type="entry name" value="alpha/beta-Hydrolases"/>
    <property type="match status" value="1"/>
</dbReference>
<dbReference type="InterPro" id="IPR009199">
    <property type="entry name" value="PhoPQ-act_pathogen-rel_PqaA"/>
</dbReference>
<dbReference type="EMBL" id="BMIK01000012">
    <property type="protein sequence ID" value="GGC37600.1"/>
    <property type="molecule type" value="Genomic_DNA"/>
</dbReference>
<dbReference type="PANTHER" id="PTHR31497:SF0">
    <property type="entry name" value="AUTOCRINE PROLIFERATION REPRESSOR PROTEIN A"/>
    <property type="match status" value="1"/>
</dbReference>